<protein>
    <submittedName>
        <fullName evidence="1">Uncharacterized protein</fullName>
    </submittedName>
</protein>
<dbReference type="EMBL" id="JAYMYQ010000004">
    <property type="protein sequence ID" value="KAK7336517.1"/>
    <property type="molecule type" value="Genomic_DNA"/>
</dbReference>
<proteinExistence type="predicted"/>
<sequence length="109" mass="12190">MSKCPRTNAGNSLMVYTDDDECTVGRCVSTLHNNIEYCVKRRNDASLCSSFQSMLLFCQDVTYSLAPLWGVEMSFVSTYLVALGELCKLELHMLFKHLLVLLSSNSLAP</sequence>
<evidence type="ECO:0000313" key="1">
    <source>
        <dbReference type="EMBL" id="KAK7336517.1"/>
    </source>
</evidence>
<keyword evidence="2" id="KW-1185">Reference proteome</keyword>
<evidence type="ECO:0000313" key="2">
    <source>
        <dbReference type="Proteomes" id="UP001367508"/>
    </source>
</evidence>
<dbReference type="Proteomes" id="UP001367508">
    <property type="component" value="Unassembled WGS sequence"/>
</dbReference>
<comment type="caution">
    <text evidence="1">The sequence shown here is derived from an EMBL/GenBank/DDBJ whole genome shotgun (WGS) entry which is preliminary data.</text>
</comment>
<reference evidence="1 2" key="1">
    <citation type="submission" date="2024-01" db="EMBL/GenBank/DDBJ databases">
        <title>The genomes of 5 underutilized Papilionoideae crops provide insights into root nodulation and disease resistanc.</title>
        <authorList>
            <person name="Jiang F."/>
        </authorList>
    </citation>
    <scope>NUCLEOTIDE SEQUENCE [LARGE SCALE GENOMIC DNA]</scope>
    <source>
        <strain evidence="1">LVBAO_FW01</strain>
        <tissue evidence="1">Leaves</tissue>
    </source>
</reference>
<dbReference type="AlphaFoldDB" id="A0AAN9LM23"/>
<accession>A0AAN9LM23</accession>
<gene>
    <name evidence="1" type="ORF">VNO77_17060</name>
</gene>
<name>A0AAN9LM23_CANGL</name>
<organism evidence="1 2">
    <name type="scientific">Canavalia gladiata</name>
    <name type="common">Sword bean</name>
    <name type="synonym">Dolichos gladiatus</name>
    <dbReference type="NCBI Taxonomy" id="3824"/>
    <lineage>
        <taxon>Eukaryota</taxon>
        <taxon>Viridiplantae</taxon>
        <taxon>Streptophyta</taxon>
        <taxon>Embryophyta</taxon>
        <taxon>Tracheophyta</taxon>
        <taxon>Spermatophyta</taxon>
        <taxon>Magnoliopsida</taxon>
        <taxon>eudicotyledons</taxon>
        <taxon>Gunneridae</taxon>
        <taxon>Pentapetalae</taxon>
        <taxon>rosids</taxon>
        <taxon>fabids</taxon>
        <taxon>Fabales</taxon>
        <taxon>Fabaceae</taxon>
        <taxon>Papilionoideae</taxon>
        <taxon>50 kb inversion clade</taxon>
        <taxon>NPAAA clade</taxon>
        <taxon>indigoferoid/millettioid clade</taxon>
        <taxon>Phaseoleae</taxon>
        <taxon>Canavalia</taxon>
    </lineage>
</organism>